<dbReference type="GO" id="GO:0046872">
    <property type="term" value="F:metal ion binding"/>
    <property type="evidence" value="ECO:0007669"/>
    <property type="project" value="UniProtKB-KW"/>
</dbReference>
<dbReference type="GO" id="GO:0008237">
    <property type="term" value="F:metallopeptidase activity"/>
    <property type="evidence" value="ECO:0007669"/>
    <property type="project" value="UniProtKB-KW"/>
</dbReference>
<dbReference type="PROSITE" id="PS50249">
    <property type="entry name" value="MPN"/>
    <property type="match status" value="1"/>
</dbReference>
<dbReference type="SUPFAM" id="SSF102712">
    <property type="entry name" value="JAB1/MPN domain"/>
    <property type="match status" value="1"/>
</dbReference>
<dbReference type="SUPFAM" id="SSF47781">
    <property type="entry name" value="RuvA domain 2-like"/>
    <property type="match status" value="1"/>
</dbReference>
<dbReference type="InterPro" id="IPR025657">
    <property type="entry name" value="RadC_JAB"/>
</dbReference>
<dbReference type="InterPro" id="IPR046778">
    <property type="entry name" value="UPF0758_N"/>
</dbReference>
<dbReference type="PROSITE" id="PS01302">
    <property type="entry name" value="UPF0758"/>
    <property type="match status" value="1"/>
</dbReference>
<sequence>MPPPTPRTMRFRYSRCIDLPFWSSEYATSMTPPQARPSRKKRWAKIAQRLHRNSGAQSHGGAMSIRSWPAAERPRERLLELGAGSLSDAELLAIFLRTGVAGKSAVDLARHLLNQFDGLRSLLDADLSTFTSQLGLGPAKFAQLQAVMEMARRHMAESLRRDSALENPTQVRNYLKAQLRHEQHEVFACLFLDNKHRVMTFEILFRGTINASYVHPRQVVKRAMAHNAASLILCHNHPSGITTPSRSDIDLTKRLKEALMLVDVHVLDHVIVGDGEPLSMVERGLM</sequence>
<evidence type="ECO:0000256" key="7">
    <source>
        <dbReference type="RuleBase" id="RU003797"/>
    </source>
</evidence>
<dbReference type="Pfam" id="PF20582">
    <property type="entry name" value="UPF0758_N"/>
    <property type="match status" value="1"/>
</dbReference>
<name>A0A3M6ABP7_PSESS</name>
<dbReference type="NCBIfam" id="NF000642">
    <property type="entry name" value="PRK00024.1"/>
    <property type="match status" value="1"/>
</dbReference>
<dbReference type="InterPro" id="IPR020891">
    <property type="entry name" value="UPF0758_CS"/>
</dbReference>
<dbReference type="PANTHER" id="PTHR30471:SF3">
    <property type="entry name" value="UPF0758 PROTEIN YEES-RELATED"/>
    <property type="match status" value="1"/>
</dbReference>
<evidence type="ECO:0000259" key="8">
    <source>
        <dbReference type="PROSITE" id="PS50249"/>
    </source>
</evidence>
<dbReference type="InterPro" id="IPR001405">
    <property type="entry name" value="UPF0758"/>
</dbReference>
<keyword evidence="5" id="KW-0862">Zinc</keyword>
<dbReference type="Proteomes" id="UP000272241">
    <property type="component" value="Unassembled WGS sequence"/>
</dbReference>
<accession>A0A3M6ABP7</accession>
<keyword evidence="4" id="KW-0378">Hydrolase</keyword>
<dbReference type="GO" id="GO:0006508">
    <property type="term" value="P:proteolysis"/>
    <property type="evidence" value="ECO:0007669"/>
    <property type="project" value="UniProtKB-KW"/>
</dbReference>
<dbReference type="Gene3D" id="3.40.140.10">
    <property type="entry name" value="Cytidine Deaminase, domain 2"/>
    <property type="match status" value="1"/>
</dbReference>
<comment type="caution">
    <text evidence="9">The sequence shown here is derived from an EMBL/GenBank/DDBJ whole genome shotgun (WGS) entry which is preliminary data.</text>
</comment>
<reference evidence="9 10" key="1">
    <citation type="submission" date="2018-08" db="EMBL/GenBank/DDBJ databases">
        <title>Recombination of ecologically and evolutionarily significant loci maintains genetic cohesion in the Pseudomonas syringae species complex.</title>
        <authorList>
            <person name="Dillon M."/>
            <person name="Thakur S."/>
            <person name="Almeida R.N.D."/>
            <person name="Weir B.S."/>
            <person name="Guttman D.S."/>
        </authorList>
    </citation>
    <scope>NUCLEOTIDE SEQUENCE [LARGE SCALE GENOMIC DNA]</scope>
    <source>
        <strain evidence="9 10">ICMP 11895</strain>
    </source>
</reference>
<dbReference type="NCBIfam" id="TIGR00608">
    <property type="entry name" value="radc"/>
    <property type="match status" value="1"/>
</dbReference>
<gene>
    <name evidence="9" type="ORF">ALP15_05024</name>
</gene>
<dbReference type="AlphaFoldDB" id="A0A3M6ABP7"/>
<protein>
    <recommendedName>
        <fullName evidence="8">MPN domain-containing protein</fullName>
    </recommendedName>
</protein>
<evidence type="ECO:0000256" key="4">
    <source>
        <dbReference type="ARBA" id="ARBA00022801"/>
    </source>
</evidence>
<keyword evidence="3" id="KW-0479">Metal-binding</keyword>
<dbReference type="EMBL" id="RBUO01000260">
    <property type="protein sequence ID" value="RMV16224.1"/>
    <property type="molecule type" value="Genomic_DNA"/>
</dbReference>
<proteinExistence type="inferred from homology"/>
<keyword evidence="2" id="KW-0645">Protease</keyword>
<dbReference type="Pfam" id="PF04002">
    <property type="entry name" value="RadC"/>
    <property type="match status" value="1"/>
</dbReference>
<organism evidence="9 10">
    <name type="scientific">Pseudomonas savastanoi</name>
    <name type="common">Pseudomonas syringae pv. savastanoi</name>
    <dbReference type="NCBI Taxonomy" id="29438"/>
    <lineage>
        <taxon>Bacteria</taxon>
        <taxon>Pseudomonadati</taxon>
        <taxon>Pseudomonadota</taxon>
        <taxon>Gammaproteobacteria</taxon>
        <taxon>Pseudomonadales</taxon>
        <taxon>Pseudomonadaceae</taxon>
        <taxon>Pseudomonas</taxon>
    </lineage>
</organism>
<dbReference type="InterPro" id="IPR010994">
    <property type="entry name" value="RuvA_2-like"/>
</dbReference>
<dbReference type="PANTHER" id="PTHR30471">
    <property type="entry name" value="DNA REPAIR PROTEIN RADC"/>
    <property type="match status" value="1"/>
</dbReference>
<evidence type="ECO:0000313" key="9">
    <source>
        <dbReference type="EMBL" id="RMV16224.1"/>
    </source>
</evidence>
<keyword evidence="6" id="KW-0482">Metalloprotease</keyword>
<dbReference type="FunFam" id="3.40.140.10:FF:000032">
    <property type="entry name" value="DNA repair protein RadC"/>
    <property type="match status" value="1"/>
</dbReference>
<evidence type="ECO:0000256" key="3">
    <source>
        <dbReference type="ARBA" id="ARBA00022723"/>
    </source>
</evidence>
<dbReference type="InterPro" id="IPR037518">
    <property type="entry name" value="MPN"/>
</dbReference>
<evidence type="ECO:0000256" key="5">
    <source>
        <dbReference type="ARBA" id="ARBA00022833"/>
    </source>
</evidence>
<evidence type="ECO:0000256" key="2">
    <source>
        <dbReference type="ARBA" id="ARBA00022670"/>
    </source>
</evidence>
<feature type="domain" description="MPN" evidence="8">
    <location>
        <begin position="164"/>
        <end position="286"/>
    </location>
</feature>
<comment type="similarity">
    <text evidence="1 7">Belongs to the UPF0758 family.</text>
</comment>
<evidence type="ECO:0000313" key="10">
    <source>
        <dbReference type="Proteomes" id="UP000272241"/>
    </source>
</evidence>
<evidence type="ECO:0000256" key="1">
    <source>
        <dbReference type="ARBA" id="ARBA00010243"/>
    </source>
</evidence>
<evidence type="ECO:0000256" key="6">
    <source>
        <dbReference type="ARBA" id="ARBA00023049"/>
    </source>
</evidence>
<dbReference type="CDD" id="cd08071">
    <property type="entry name" value="MPN_DUF2466"/>
    <property type="match status" value="1"/>
</dbReference>